<keyword evidence="2" id="KW-0964">Secreted</keyword>
<dbReference type="AlphaFoldDB" id="A0A3B1IVR1"/>
<reference evidence="7" key="1">
    <citation type="submission" date="2013-03" db="EMBL/GenBank/DDBJ databases">
        <authorList>
            <person name="Jeffery W."/>
            <person name="Warren W."/>
            <person name="Wilson R.K."/>
        </authorList>
    </citation>
    <scope>NUCLEOTIDE SEQUENCE</scope>
    <source>
        <strain evidence="7">female</strain>
    </source>
</reference>
<dbReference type="GO" id="GO:0005576">
    <property type="term" value="C:extracellular region"/>
    <property type="evidence" value="ECO:0007669"/>
    <property type="project" value="UniProtKB-SubCell"/>
</dbReference>
<evidence type="ECO:0000313" key="6">
    <source>
        <dbReference type="Ensembl" id="ENSAMXP00000033174.1"/>
    </source>
</evidence>
<dbReference type="Bgee" id="ENSAMXG00000032393">
    <property type="expression patterns" value="Expressed in testis and 13 other cell types or tissues"/>
</dbReference>
<reference evidence="6" key="3">
    <citation type="submission" date="2025-08" db="UniProtKB">
        <authorList>
            <consortium name="Ensembl"/>
        </authorList>
    </citation>
    <scope>IDENTIFICATION</scope>
</reference>
<evidence type="ECO:0000256" key="2">
    <source>
        <dbReference type="ARBA" id="ARBA00022525"/>
    </source>
</evidence>
<dbReference type="InterPro" id="IPR000885">
    <property type="entry name" value="Fib_collagen_C"/>
</dbReference>
<dbReference type="Pfam" id="PF01410">
    <property type="entry name" value="COLFI"/>
    <property type="match status" value="1"/>
</dbReference>
<accession>A0A3B1IVR1</accession>
<evidence type="ECO:0000259" key="5">
    <source>
        <dbReference type="PROSITE" id="PS51461"/>
    </source>
</evidence>
<dbReference type="GO" id="GO:0005581">
    <property type="term" value="C:collagen trimer"/>
    <property type="evidence" value="ECO:0007669"/>
    <property type="project" value="UniProtKB-KW"/>
</dbReference>
<keyword evidence="3" id="KW-0176">Collagen</keyword>
<dbReference type="Gene3D" id="2.60.120.1000">
    <property type="match status" value="1"/>
</dbReference>
<dbReference type="GO" id="GO:0005201">
    <property type="term" value="F:extracellular matrix structural constituent"/>
    <property type="evidence" value="ECO:0007669"/>
    <property type="project" value="InterPro"/>
</dbReference>
<organism evidence="6 7">
    <name type="scientific">Astyanax mexicanus</name>
    <name type="common">Blind cave fish</name>
    <name type="synonym">Astyanax fasciatus mexicanus</name>
    <dbReference type="NCBI Taxonomy" id="7994"/>
    <lineage>
        <taxon>Eukaryota</taxon>
        <taxon>Metazoa</taxon>
        <taxon>Chordata</taxon>
        <taxon>Craniata</taxon>
        <taxon>Vertebrata</taxon>
        <taxon>Euteleostomi</taxon>
        <taxon>Actinopterygii</taxon>
        <taxon>Neopterygii</taxon>
        <taxon>Teleostei</taxon>
        <taxon>Ostariophysi</taxon>
        <taxon>Characiformes</taxon>
        <taxon>Characoidei</taxon>
        <taxon>Acestrorhamphidae</taxon>
        <taxon>Acestrorhamphinae</taxon>
        <taxon>Astyanax</taxon>
    </lineage>
</organism>
<dbReference type="PROSITE" id="PS51461">
    <property type="entry name" value="NC1_FIB"/>
    <property type="match status" value="1"/>
</dbReference>
<dbReference type="STRING" id="7994.ENSAMXP00000033174"/>
<evidence type="ECO:0000256" key="1">
    <source>
        <dbReference type="ARBA" id="ARBA00004613"/>
    </source>
</evidence>
<reference evidence="7" key="2">
    <citation type="journal article" date="2014" name="Nat. Commun.">
        <title>The cavefish genome reveals candidate genes for eye loss.</title>
        <authorList>
            <person name="McGaugh S.E."/>
            <person name="Gross J.B."/>
            <person name="Aken B."/>
            <person name="Blin M."/>
            <person name="Borowsky R."/>
            <person name="Chalopin D."/>
            <person name="Hinaux H."/>
            <person name="Jeffery W.R."/>
            <person name="Keene A."/>
            <person name="Ma L."/>
            <person name="Minx P."/>
            <person name="Murphy D."/>
            <person name="O'Quin K.E."/>
            <person name="Retaux S."/>
            <person name="Rohner N."/>
            <person name="Searle S.M."/>
            <person name="Stahl B.A."/>
            <person name="Tabin C."/>
            <person name="Volff J.N."/>
            <person name="Yoshizawa M."/>
            <person name="Warren W.C."/>
        </authorList>
    </citation>
    <scope>NUCLEOTIDE SEQUENCE [LARGE SCALE GENOMIC DNA]</scope>
    <source>
        <strain evidence="7">female</strain>
    </source>
</reference>
<protein>
    <recommendedName>
        <fullName evidence="5">Fibrillar collagen NC1 domain-containing protein</fullName>
    </recommendedName>
</protein>
<feature type="domain" description="Fibrillar collagen NC1" evidence="5">
    <location>
        <begin position="1"/>
        <end position="108"/>
    </location>
</feature>
<name>A0A3B1IVR1_ASTMX</name>
<keyword evidence="7" id="KW-1185">Reference proteome</keyword>
<dbReference type="InParanoid" id="A0A3B1IVR1"/>
<evidence type="ECO:0000256" key="4">
    <source>
        <dbReference type="SAM" id="SignalP"/>
    </source>
</evidence>
<dbReference type="Proteomes" id="UP000018467">
    <property type="component" value="Unassembled WGS sequence"/>
</dbReference>
<dbReference type="GeneTree" id="ENSGT00940000163466"/>
<feature type="signal peptide" evidence="4">
    <location>
        <begin position="1"/>
        <end position="19"/>
    </location>
</feature>
<reference evidence="6" key="4">
    <citation type="submission" date="2025-09" db="UniProtKB">
        <authorList>
            <consortium name="Ensembl"/>
        </authorList>
    </citation>
    <scope>IDENTIFICATION</scope>
</reference>
<dbReference type="Ensembl" id="ENSAMXT00000048727.1">
    <property type="protein sequence ID" value="ENSAMXP00000033174.1"/>
    <property type="gene ID" value="ENSAMXG00000032393.1"/>
</dbReference>
<feature type="chain" id="PRO_5017190414" description="Fibrillar collagen NC1 domain-containing protein" evidence="4">
    <location>
        <begin position="20"/>
        <end position="108"/>
    </location>
</feature>
<keyword evidence="4" id="KW-0732">Signal</keyword>
<sequence>MKFLHLLSVSASQTVSLHCYSDPDTIGSGQPGTARFQGWNRQVFQNGSSLQPYVLQDDCQVRDGRWQQSRFLLQAEDPAQLPIVNIQGLQPHQAGDQRHLEVGPVCFL</sequence>
<comment type="subcellular location">
    <subcellularLocation>
        <location evidence="1">Secreted</location>
    </subcellularLocation>
</comment>
<proteinExistence type="predicted"/>
<evidence type="ECO:0000256" key="3">
    <source>
        <dbReference type="ARBA" id="ARBA00023119"/>
    </source>
</evidence>
<evidence type="ECO:0000313" key="7">
    <source>
        <dbReference type="Proteomes" id="UP000018467"/>
    </source>
</evidence>